<evidence type="ECO:0000259" key="3">
    <source>
        <dbReference type="PROSITE" id="PS50095"/>
    </source>
</evidence>
<evidence type="ECO:0000313" key="4">
    <source>
        <dbReference type="EMBL" id="CAJ0582844.1"/>
    </source>
</evidence>
<dbReference type="AlphaFoldDB" id="A0AA36G9D1"/>
<feature type="signal peptide" evidence="2">
    <location>
        <begin position="1"/>
        <end position="16"/>
    </location>
</feature>
<reference evidence="4" key="1">
    <citation type="submission" date="2023-06" db="EMBL/GenBank/DDBJ databases">
        <authorList>
            <person name="Delattre M."/>
        </authorList>
    </citation>
    <scope>NUCLEOTIDE SEQUENCE</scope>
    <source>
        <strain evidence="4">AF72</strain>
    </source>
</reference>
<dbReference type="InterPro" id="IPR001024">
    <property type="entry name" value="PLAT/LH2_dom"/>
</dbReference>
<proteinExistence type="predicted"/>
<feature type="non-terminal residue" evidence="4">
    <location>
        <position position="1"/>
    </location>
</feature>
<dbReference type="Proteomes" id="UP001177023">
    <property type="component" value="Unassembled WGS sequence"/>
</dbReference>
<dbReference type="Pfam" id="PF01477">
    <property type="entry name" value="PLAT"/>
    <property type="match status" value="1"/>
</dbReference>
<accession>A0AA36G9D1</accession>
<dbReference type="PROSITE" id="PS50095">
    <property type="entry name" value="PLAT"/>
    <property type="match status" value="1"/>
</dbReference>
<dbReference type="Gene3D" id="2.60.60.20">
    <property type="entry name" value="PLAT/LH2 domain"/>
    <property type="match status" value="1"/>
</dbReference>
<dbReference type="CDD" id="cd00113">
    <property type="entry name" value="PLAT"/>
    <property type="match status" value="1"/>
</dbReference>
<evidence type="ECO:0000313" key="5">
    <source>
        <dbReference type="Proteomes" id="UP001177023"/>
    </source>
</evidence>
<comment type="caution">
    <text evidence="1">Lacks conserved residue(s) required for the propagation of feature annotation.</text>
</comment>
<sequence>MRRLLFFGLHFVVAVATVTTPATVDSTVTTLSTARLWDVIIKTCDAIGSGTDAAAYLKLYYEQHHDGETFQLDNPGRNDFERGARDHFKLRFRQRDVINIGLFWWPGFSLSQQWCVDWVLLLNSDTETCFEAIFEKWIHHYRDPPTYASGFAKLPFSECVGPGRENATRMHYKRFDEEDRLRSS</sequence>
<keyword evidence="2" id="KW-0732">Signal</keyword>
<keyword evidence="5" id="KW-1185">Reference proteome</keyword>
<evidence type="ECO:0000256" key="2">
    <source>
        <dbReference type="SAM" id="SignalP"/>
    </source>
</evidence>
<feature type="domain" description="PLAT" evidence="3">
    <location>
        <begin position="35"/>
        <end position="152"/>
    </location>
</feature>
<dbReference type="InterPro" id="IPR036392">
    <property type="entry name" value="PLAT/LH2_dom_sf"/>
</dbReference>
<organism evidence="4 5">
    <name type="scientific">Mesorhabditis spiculigera</name>
    <dbReference type="NCBI Taxonomy" id="96644"/>
    <lineage>
        <taxon>Eukaryota</taxon>
        <taxon>Metazoa</taxon>
        <taxon>Ecdysozoa</taxon>
        <taxon>Nematoda</taxon>
        <taxon>Chromadorea</taxon>
        <taxon>Rhabditida</taxon>
        <taxon>Rhabditina</taxon>
        <taxon>Rhabditomorpha</taxon>
        <taxon>Rhabditoidea</taxon>
        <taxon>Rhabditidae</taxon>
        <taxon>Mesorhabditinae</taxon>
        <taxon>Mesorhabditis</taxon>
    </lineage>
</organism>
<evidence type="ECO:0000256" key="1">
    <source>
        <dbReference type="PROSITE-ProRule" id="PRU00152"/>
    </source>
</evidence>
<dbReference type="EMBL" id="CATQJA010002664">
    <property type="protein sequence ID" value="CAJ0582844.1"/>
    <property type="molecule type" value="Genomic_DNA"/>
</dbReference>
<gene>
    <name evidence="4" type="ORF">MSPICULIGERA_LOCUS20974</name>
</gene>
<name>A0AA36G9D1_9BILA</name>
<protein>
    <recommendedName>
        <fullName evidence="3">PLAT domain-containing protein</fullName>
    </recommendedName>
</protein>
<feature type="chain" id="PRO_5041363812" description="PLAT domain-containing protein" evidence="2">
    <location>
        <begin position="17"/>
        <end position="184"/>
    </location>
</feature>
<comment type="caution">
    <text evidence="4">The sequence shown here is derived from an EMBL/GenBank/DDBJ whole genome shotgun (WGS) entry which is preliminary data.</text>
</comment>
<dbReference type="SUPFAM" id="SSF49723">
    <property type="entry name" value="Lipase/lipooxygenase domain (PLAT/LH2 domain)"/>
    <property type="match status" value="1"/>
</dbReference>